<evidence type="ECO:0000313" key="1">
    <source>
        <dbReference type="EMBL" id="MFC4189518.1"/>
    </source>
</evidence>
<name>A0ABV8NAJ8_9ACTN</name>
<proteinExistence type="predicted"/>
<dbReference type="EMBL" id="JBHSCF010000042">
    <property type="protein sequence ID" value="MFC4189518.1"/>
    <property type="molecule type" value="Genomic_DNA"/>
</dbReference>
<dbReference type="Proteomes" id="UP001595871">
    <property type="component" value="Unassembled WGS sequence"/>
</dbReference>
<comment type="caution">
    <text evidence="1">The sequence shown here is derived from an EMBL/GenBank/DDBJ whole genome shotgun (WGS) entry which is preliminary data.</text>
</comment>
<reference evidence="2" key="1">
    <citation type="journal article" date="2019" name="Int. J. Syst. Evol. Microbiol.">
        <title>The Global Catalogue of Microorganisms (GCM) 10K type strain sequencing project: providing services to taxonomists for standard genome sequencing and annotation.</title>
        <authorList>
            <consortium name="The Broad Institute Genomics Platform"/>
            <consortium name="The Broad Institute Genome Sequencing Center for Infectious Disease"/>
            <person name="Wu L."/>
            <person name="Ma J."/>
        </authorList>
    </citation>
    <scope>NUCLEOTIDE SEQUENCE [LARGE SCALE GENOMIC DNA]</scope>
    <source>
        <strain evidence="2">CCM 3243</strain>
    </source>
</reference>
<accession>A0ABV8NAJ8</accession>
<sequence length="62" mass="7015">MATLRDYRSLMSLAHDPRKPMFDRKAADGALGSTQKYVQTCYQEFRALVEGVPARAEEPPRS</sequence>
<evidence type="ECO:0000313" key="2">
    <source>
        <dbReference type="Proteomes" id="UP001595871"/>
    </source>
</evidence>
<protein>
    <submittedName>
        <fullName evidence="1">Uncharacterized protein</fullName>
    </submittedName>
</protein>
<keyword evidence="2" id="KW-1185">Reference proteome</keyword>
<organism evidence="1 2">
    <name type="scientific">Streptomyces flavovirens</name>
    <dbReference type="NCBI Taxonomy" id="52258"/>
    <lineage>
        <taxon>Bacteria</taxon>
        <taxon>Bacillati</taxon>
        <taxon>Actinomycetota</taxon>
        <taxon>Actinomycetes</taxon>
        <taxon>Kitasatosporales</taxon>
        <taxon>Streptomycetaceae</taxon>
        <taxon>Streptomyces</taxon>
    </lineage>
</organism>
<gene>
    <name evidence="1" type="ORF">ACFO3R_24470</name>
</gene>
<dbReference type="RefSeq" id="WP_200696695.1">
    <property type="nucleotide sequence ID" value="NZ_BAAAYA010000006.1"/>
</dbReference>